<evidence type="ECO:0000313" key="2">
    <source>
        <dbReference type="Proteomes" id="UP000466442"/>
    </source>
</evidence>
<name>A0A6A4IV54_APOLU</name>
<keyword evidence="2" id="KW-1185">Reference proteome</keyword>
<evidence type="ECO:0000313" key="1">
    <source>
        <dbReference type="EMBL" id="KAF6201739.1"/>
    </source>
</evidence>
<dbReference type="Proteomes" id="UP000466442">
    <property type="component" value="Linkage Group LG12"/>
</dbReference>
<dbReference type="AlphaFoldDB" id="A0A6A4IV54"/>
<organism evidence="1 2">
    <name type="scientific">Apolygus lucorum</name>
    <name type="common">Small green plant bug</name>
    <name type="synonym">Lygocoris lucorum</name>
    <dbReference type="NCBI Taxonomy" id="248454"/>
    <lineage>
        <taxon>Eukaryota</taxon>
        <taxon>Metazoa</taxon>
        <taxon>Ecdysozoa</taxon>
        <taxon>Arthropoda</taxon>
        <taxon>Hexapoda</taxon>
        <taxon>Insecta</taxon>
        <taxon>Pterygota</taxon>
        <taxon>Neoptera</taxon>
        <taxon>Paraneoptera</taxon>
        <taxon>Hemiptera</taxon>
        <taxon>Heteroptera</taxon>
        <taxon>Panheteroptera</taxon>
        <taxon>Cimicomorpha</taxon>
        <taxon>Miridae</taxon>
        <taxon>Mirini</taxon>
        <taxon>Apolygus</taxon>
    </lineage>
</organism>
<sequence>MQSSLDAPLLSLHKKDVLNKGTTQRRRTEVPMERRRSSWEFFLESKQLRKLKKKRMKEKEKRKKKNELKKKKTVVKHGKRSFKNRFFRGLLNTLGFGNKTREKKGAKHNRELYPLDEFCSRSSKPFRTDIQ</sequence>
<comment type="caution">
    <text evidence="1">The sequence shown here is derived from an EMBL/GenBank/DDBJ whole genome shotgun (WGS) entry which is preliminary data.</text>
</comment>
<protein>
    <submittedName>
        <fullName evidence="1">Uncharacterized protein</fullName>
    </submittedName>
</protein>
<accession>A0A6A4IV54</accession>
<gene>
    <name evidence="1" type="ORF">GE061_004134</name>
</gene>
<dbReference type="EMBL" id="WIXP02000012">
    <property type="protein sequence ID" value="KAF6201739.1"/>
    <property type="molecule type" value="Genomic_DNA"/>
</dbReference>
<proteinExistence type="predicted"/>
<reference evidence="1" key="1">
    <citation type="journal article" date="2021" name="Mol. Ecol. Resour.">
        <title>Apolygus lucorum genome provides insights into omnivorousness and mesophyll feeding.</title>
        <authorList>
            <person name="Liu Y."/>
            <person name="Liu H."/>
            <person name="Wang H."/>
            <person name="Huang T."/>
            <person name="Liu B."/>
            <person name="Yang B."/>
            <person name="Yin L."/>
            <person name="Li B."/>
            <person name="Zhang Y."/>
            <person name="Zhang S."/>
            <person name="Jiang F."/>
            <person name="Zhang X."/>
            <person name="Ren Y."/>
            <person name="Wang B."/>
            <person name="Wang S."/>
            <person name="Lu Y."/>
            <person name="Wu K."/>
            <person name="Fan W."/>
            <person name="Wang G."/>
        </authorList>
    </citation>
    <scope>NUCLEOTIDE SEQUENCE</scope>
    <source>
        <strain evidence="1">12Hb</strain>
    </source>
</reference>